<sequence length="305" mass="32520">MGADDAVSNPERDRGKIGLSADLLEFTMPRPPDGRPGDMASFTVDACLELAKASKAFSAAAATGGGSVLFIGIGVVAKRIARGAVFEAGISNTLSLFADGQIDAAKQALSDAQNETGEQQRHDRLLVAEGHLTGAYAMLVRDIEKNVGKKTPSSPGKRADALRALYVNAMAAAATTASILREQGSRNVVRWADNADRHLAAFGDFTAHLYGKDRDSLPAAEREFEATRMTPGKVIADMGKVGISVATLLLAKGRHFMPPPQLNVDRATSASIRLEACRVAKKEMDTLARIRSPYAELKAWWLESA</sequence>
<protein>
    <submittedName>
        <fullName evidence="1">Uncharacterized protein</fullName>
    </submittedName>
</protein>
<dbReference type="RefSeq" id="WP_191259887.1">
    <property type="nucleotide sequence ID" value="NZ_BNAY01000016.1"/>
</dbReference>
<evidence type="ECO:0000313" key="1">
    <source>
        <dbReference type="EMBL" id="GHH37862.1"/>
    </source>
</evidence>
<organism evidence="1 2">
    <name type="scientific">Amycolatopsis oliviviridis</name>
    <dbReference type="NCBI Taxonomy" id="1471590"/>
    <lineage>
        <taxon>Bacteria</taxon>
        <taxon>Bacillati</taxon>
        <taxon>Actinomycetota</taxon>
        <taxon>Actinomycetes</taxon>
        <taxon>Pseudonocardiales</taxon>
        <taxon>Pseudonocardiaceae</taxon>
        <taxon>Amycolatopsis</taxon>
    </lineage>
</organism>
<gene>
    <name evidence="1" type="ORF">GCM10017790_82880</name>
</gene>
<name>A0ABQ3MAU0_9PSEU</name>
<comment type="caution">
    <text evidence="1">The sequence shown here is derived from an EMBL/GenBank/DDBJ whole genome shotgun (WGS) entry which is preliminary data.</text>
</comment>
<reference evidence="2" key="1">
    <citation type="journal article" date="2019" name="Int. J. Syst. Evol. Microbiol.">
        <title>The Global Catalogue of Microorganisms (GCM) 10K type strain sequencing project: providing services to taxonomists for standard genome sequencing and annotation.</title>
        <authorList>
            <consortium name="The Broad Institute Genomics Platform"/>
            <consortium name="The Broad Institute Genome Sequencing Center for Infectious Disease"/>
            <person name="Wu L."/>
            <person name="Ma J."/>
        </authorList>
    </citation>
    <scope>NUCLEOTIDE SEQUENCE [LARGE SCALE GENOMIC DNA]</scope>
    <source>
        <strain evidence="2">CGMCC 4.7683</strain>
    </source>
</reference>
<dbReference type="Proteomes" id="UP000635387">
    <property type="component" value="Unassembled WGS sequence"/>
</dbReference>
<proteinExistence type="predicted"/>
<keyword evidence="2" id="KW-1185">Reference proteome</keyword>
<dbReference type="EMBL" id="BNAY01000016">
    <property type="protein sequence ID" value="GHH37862.1"/>
    <property type="molecule type" value="Genomic_DNA"/>
</dbReference>
<evidence type="ECO:0000313" key="2">
    <source>
        <dbReference type="Proteomes" id="UP000635387"/>
    </source>
</evidence>
<accession>A0ABQ3MAU0</accession>